<dbReference type="GO" id="GO:0008270">
    <property type="term" value="F:zinc ion binding"/>
    <property type="evidence" value="ECO:0007669"/>
    <property type="project" value="UniProtKB-KW"/>
</dbReference>
<dbReference type="SMART" id="SM00240">
    <property type="entry name" value="FHA"/>
    <property type="match status" value="1"/>
</dbReference>
<keyword evidence="1" id="KW-0479">Metal-binding</keyword>
<feature type="domain" description="FHA" evidence="4">
    <location>
        <begin position="307"/>
        <end position="356"/>
    </location>
</feature>
<dbReference type="PANTHER" id="PTHR46210:SF1">
    <property type="entry name" value="FHA DOMAIN-CONTAINING PROTEIN"/>
    <property type="match status" value="1"/>
</dbReference>
<reference evidence="6 7" key="1">
    <citation type="submission" date="2016-11" db="EMBL/GenBank/DDBJ databases">
        <title>The macronuclear genome of Stentor coeruleus: a giant cell with tiny introns.</title>
        <authorList>
            <person name="Slabodnick M."/>
            <person name="Ruby J.G."/>
            <person name="Reiff S.B."/>
            <person name="Swart E.C."/>
            <person name="Gosai S."/>
            <person name="Prabakaran S."/>
            <person name="Witkowska E."/>
            <person name="Larue G.E."/>
            <person name="Fisher S."/>
            <person name="Freeman R.M."/>
            <person name="Gunawardena J."/>
            <person name="Chu W."/>
            <person name="Stover N.A."/>
            <person name="Gregory B.D."/>
            <person name="Nowacki M."/>
            <person name="Derisi J."/>
            <person name="Roy S.W."/>
            <person name="Marshall W.F."/>
            <person name="Sood P."/>
        </authorList>
    </citation>
    <scope>NUCLEOTIDE SEQUENCE [LARGE SCALE GENOMIC DNA]</scope>
    <source>
        <strain evidence="6">WM001</strain>
    </source>
</reference>
<dbReference type="InterPro" id="IPR000253">
    <property type="entry name" value="FHA_dom"/>
</dbReference>
<dbReference type="AlphaFoldDB" id="A0A1R2BE46"/>
<dbReference type="CDD" id="cd00060">
    <property type="entry name" value="FHA"/>
    <property type="match status" value="1"/>
</dbReference>
<dbReference type="EMBL" id="MPUH01000714">
    <property type="protein sequence ID" value="OMJ75044.1"/>
    <property type="molecule type" value="Genomic_DNA"/>
</dbReference>
<dbReference type="Gene3D" id="3.30.40.10">
    <property type="entry name" value="Zinc/RING finger domain, C3HC4 (zinc finger)"/>
    <property type="match status" value="1"/>
</dbReference>
<keyword evidence="7" id="KW-1185">Reference proteome</keyword>
<evidence type="ECO:0000313" key="7">
    <source>
        <dbReference type="Proteomes" id="UP000187209"/>
    </source>
</evidence>
<dbReference type="Pfam" id="PF12906">
    <property type="entry name" value="RINGv"/>
    <property type="match status" value="1"/>
</dbReference>
<evidence type="ECO:0000259" key="4">
    <source>
        <dbReference type="PROSITE" id="PS50006"/>
    </source>
</evidence>
<dbReference type="Proteomes" id="UP000187209">
    <property type="component" value="Unassembled WGS sequence"/>
</dbReference>
<evidence type="ECO:0000313" key="6">
    <source>
        <dbReference type="EMBL" id="OMJ75044.1"/>
    </source>
</evidence>
<dbReference type="SUPFAM" id="SSF57850">
    <property type="entry name" value="RING/U-box"/>
    <property type="match status" value="1"/>
</dbReference>
<dbReference type="PROSITE" id="PS50006">
    <property type="entry name" value="FHA_DOMAIN"/>
    <property type="match status" value="1"/>
</dbReference>
<sequence length="418" mass="48345">MGDQKLKIKALTWSRESSGLFDYEKSNYTQSSFKLSESSYLLRTQEKVYSHPNDLNSSLTENSRVLAVLIKSAKNFYLTPFKSLSDKSITVEKPWLVVKGLKEHEYKISEGDVIRLGKVKIKVKEIEVLRKTEQKNFPVHSKKLYNGGLGSHFLPKTERTSPIKMDYITRSEDEYFHQGTMKITDREELCEQRSCRICLSDDTNILNPLISPCYCMGTMGLVHIDCLQHWLKSKITFNSTQNVKVYKWKSLECELCKFKYPSQIFINDKNIDIISIDKPQGPYIVIETLTEGFNTMSVVSFDNKHIMKIGRGHDMEIRLSDISVSRFHAQITLKSNGFFLEDNNSKFGTLVKIHKEISLDTDYKLQIQCGRTLLKLTPKKPWDCFSCLFGCNKGKDSDSEEMERFSKEYNEETFAHNL</sequence>
<comment type="caution">
    <text evidence="6">The sequence shown here is derived from an EMBL/GenBank/DDBJ whole genome shotgun (WGS) entry which is preliminary data.</text>
</comment>
<dbReference type="Gene3D" id="2.60.200.20">
    <property type="match status" value="1"/>
</dbReference>
<evidence type="ECO:0000256" key="3">
    <source>
        <dbReference type="ARBA" id="ARBA00022833"/>
    </source>
</evidence>
<keyword evidence="2" id="KW-0863">Zinc-finger</keyword>
<evidence type="ECO:0000259" key="5">
    <source>
        <dbReference type="PROSITE" id="PS51292"/>
    </source>
</evidence>
<dbReference type="PROSITE" id="PS51292">
    <property type="entry name" value="ZF_RING_CH"/>
    <property type="match status" value="1"/>
</dbReference>
<evidence type="ECO:0000256" key="2">
    <source>
        <dbReference type="ARBA" id="ARBA00022771"/>
    </source>
</evidence>
<dbReference type="InterPro" id="IPR008984">
    <property type="entry name" value="SMAD_FHA_dom_sf"/>
</dbReference>
<gene>
    <name evidence="6" type="ORF">SteCoe_25927</name>
</gene>
<accession>A0A1R2BE46</accession>
<evidence type="ECO:0000256" key="1">
    <source>
        <dbReference type="ARBA" id="ARBA00022723"/>
    </source>
</evidence>
<evidence type="ECO:0008006" key="8">
    <source>
        <dbReference type="Google" id="ProtNLM"/>
    </source>
</evidence>
<name>A0A1R2BE46_9CILI</name>
<dbReference type="OrthoDB" id="264354at2759"/>
<organism evidence="6 7">
    <name type="scientific">Stentor coeruleus</name>
    <dbReference type="NCBI Taxonomy" id="5963"/>
    <lineage>
        <taxon>Eukaryota</taxon>
        <taxon>Sar</taxon>
        <taxon>Alveolata</taxon>
        <taxon>Ciliophora</taxon>
        <taxon>Postciliodesmatophora</taxon>
        <taxon>Heterotrichea</taxon>
        <taxon>Heterotrichida</taxon>
        <taxon>Stentoridae</taxon>
        <taxon>Stentor</taxon>
    </lineage>
</organism>
<proteinExistence type="predicted"/>
<keyword evidence="3" id="KW-0862">Zinc</keyword>
<dbReference type="InterPro" id="IPR011016">
    <property type="entry name" value="Znf_RING-CH"/>
</dbReference>
<dbReference type="SUPFAM" id="SSF49879">
    <property type="entry name" value="SMAD/FHA domain"/>
    <property type="match status" value="1"/>
</dbReference>
<dbReference type="CDD" id="cd16495">
    <property type="entry name" value="RING_CH-C4HC3_MARCH"/>
    <property type="match status" value="1"/>
</dbReference>
<dbReference type="PANTHER" id="PTHR46210">
    <property type="entry name" value="FHA DOMAIN-CONTAINING PROTEIN"/>
    <property type="match status" value="1"/>
</dbReference>
<dbReference type="Pfam" id="PF00498">
    <property type="entry name" value="FHA"/>
    <property type="match status" value="1"/>
</dbReference>
<feature type="domain" description="RING-CH-type" evidence="5">
    <location>
        <begin position="187"/>
        <end position="263"/>
    </location>
</feature>
<dbReference type="InterPro" id="IPR013083">
    <property type="entry name" value="Znf_RING/FYVE/PHD"/>
</dbReference>
<protein>
    <recommendedName>
        <fullName evidence="8">FHA domain-containing protein</fullName>
    </recommendedName>
</protein>
<dbReference type="SMART" id="SM00744">
    <property type="entry name" value="RINGv"/>
    <property type="match status" value="1"/>
</dbReference>